<name>D2V453_NAEGR</name>
<dbReference type="EMBL" id="GG738851">
    <property type="protein sequence ID" value="EFC48460.1"/>
    <property type="molecule type" value="Genomic_DNA"/>
</dbReference>
<feature type="compositionally biased region" description="Basic and acidic residues" evidence="1">
    <location>
        <begin position="175"/>
        <end position="184"/>
    </location>
</feature>
<organism evidence="3">
    <name type="scientific">Naegleria gruberi</name>
    <name type="common">Amoeba</name>
    <dbReference type="NCBI Taxonomy" id="5762"/>
    <lineage>
        <taxon>Eukaryota</taxon>
        <taxon>Discoba</taxon>
        <taxon>Heterolobosea</taxon>
        <taxon>Tetramitia</taxon>
        <taxon>Eutetramitia</taxon>
        <taxon>Vahlkampfiidae</taxon>
        <taxon>Naegleria</taxon>
    </lineage>
</organism>
<feature type="region of interest" description="Disordered" evidence="1">
    <location>
        <begin position="170"/>
        <end position="193"/>
    </location>
</feature>
<dbReference type="Proteomes" id="UP000006671">
    <property type="component" value="Unassembled WGS sequence"/>
</dbReference>
<gene>
    <name evidence="2" type="ORF">NAEGRDRAFT_78490</name>
</gene>
<evidence type="ECO:0000313" key="3">
    <source>
        <dbReference type="Proteomes" id="UP000006671"/>
    </source>
</evidence>
<dbReference type="OMA" id="RKWYEAR"/>
<dbReference type="GeneID" id="8849778"/>
<dbReference type="AlphaFoldDB" id="D2V453"/>
<sequence>MSTVKQTLLNNLGKELNEAGYFTEQSFYHPLTKTKDAKLPSDRTNVPNADILNRTKEGYLSNEQILDIFGKPLDSKDFEITKDEQEILRNDPSQFKAVLHMAPAAPCKAHVLNMFLDDCADETLGKSNATMLQWSQCNKHFYKWTTCLAKHRKWYEARYNSITKVVPEQQVRGIQDTHPRRDPSTYRAPSFDN</sequence>
<dbReference type="OrthoDB" id="10248460at2759"/>
<protein>
    <submittedName>
        <fullName evidence="2">Uncharacterized protein</fullName>
    </submittedName>
</protein>
<evidence type="ECO:0000256" key="1">
    <source>
        <dbReference type="SAM" id="MobiDB-lite"/>
    </source>
</evidence>
<reference evidence="2 3" key="1">
    <citation type="journal article" date="2010" name="Cell">
        <title>The genome of Naegleria gruberi illuminates early eukaryotic versatility.</title>
        <authorList>
            <person name="Fritz-Laylin L.K."/>
            <person name="Prochnik S.E."/>
            <person name="Ginger M.L."/>
            <person name="Dacks J.B."/>
            <person name="Carpenter M.L."/>
            <person name="Field M.C."/>
            <person name="Kuo A."/>
            <person name="Paredez A."/>
            <person name="Chapman J."/>
            <person name="Pham J."/>
            <person name="Shu S."/>
            <person name="Neupane R."/>
            <person name="Cipriano M."/>
            <person name="Mancuso J."/>
            <person name="Tu H."/>
            <person name="Salamov A."/>
            <person name="Lindquist E."/>
            <person name="Shapiro H."/>
            <person name="Lucas S."/>
            <person name="Grigoriev I.V."/>
            <person name="Cande W.Z."/>
            <person name="Fulton C."/>
            <person name="Rokhsar D.S."/>
            <person name="Dawson S.C."/>
        </authorList>
    </citation>
    <scope>NUCLEOTIDE SEQUENCE [LARGE SCALE GENOMIC DNA]</scope>
    <source>
        <strain evidence="2 3">NEG-M</strain>
    </source>
</reference>
<dbReference type="InParanoid" id="D2V453"/>
<dbReference type="RefSeq" id="XP_002681204.1">
    <property type="nucleotide sequence ID" value="XM_002681158.1"/>
</dbReference>
<dbReference type="KEGG" id="ngr:NAEGRDRAFT_78490"/>
<keyword evidence="3" id="KW-1185">Reference proteome</keyword>
<proteinExistence type="predicted"/>
<evidence type="ECO:0000313" key="2">
    <source>
        <dbReference type="EMBL" id="EFC48460.1"/>
    </source>
</evidence>
<accession>D2V453</accession>
<dbReference type="VEuPathDB" id="AmoebaDB:NAEGRDRAFT_78490"/>